<feature type="compositionally biased region" description="Basic residues" evidence="5">
    <location>
        <begin position="295"/>
        <end position="304"/>
    </location>
</feature>
<feature type="transmembrane region" description="Helical" evidence="6">
    <location>
        <begin position="156"/>
        <end position="177"/>
    </location>
</feature>
<accession>A0A4Z1FPI9</accession>
<evidence type="ECO:0000256" key="2">
    <source>
        <dbReference type="ARBA" id="ARBA00022692"/>
    </source>
</evidence>
<evidence type="ECO:0000256" key="6">
    <source>
        <dbReference type="SAM" id="Phobius"/>
    </source>
</evidence>
<feature type="transmembrane region" description="Helical" evidence="6">
    <location>
        <begin position="197"/>
        <end position="216"/>
    </location>
</feature>
<proteinExistence type="predicted"/>
<dbReference type="AlphaFoldDB" id="A0A4Z1FPI9"/>
<dbReference type="Pfam" id="PF04479">
    <property type="entry name" value="RTA1"/>
    <property type="match status" value="1"/>
</dbReference>
<evidence type="ECO:0000256" key="4">
    <source>
        <dbReference type="ARBA" id="ARBA00023136"/>
    </source>
</evidence>
<gene>
    <name evidence="7" type="ORF">BPAE_0083g00330</name>
</gene>
<feature type="transmembrane region" description="Helical" evidence="6">
    <location>
        <begin position="120"/>
        <end position="144"/>
    </location>
</feature>
<feature type="transmembrane region" description="Helical" evidence="6">
    <location>
        <begin position="236"/>
        <end position="255"/>
    </location>
</feature>
<evidence type="ECO:0000313" key="8">
    <source>
        <dbReference type="Proteomes" id="UP000297910"/>
    </source>
</evidence>
<comment type="caution">
    <text evidence="7">The sequence shown here is derived from an EMBL/GenBank/DDBJ whole genome shotgun (WGS) entry which is preliminary data.</text>
</comment>
<dbReference type="PANTHER" id="PTHR31465">
    <property type="entry name" value="PROTEIN RTA1-RELATED"/>
    <property type="match status" value="1"/>
</dbReference>
<dbReference type="EMBL" id="PQXI01000083">
    <property type="protein sequence ID" value="TGO25300.1"/>
    <property type="molecule type" value="Genomic_DNA"/>
</dbReference>
<keyword evidence="3 6" id="KW-1133">Transmembrane helix</keyword>
<sequence length="304" mass="34776">MAKLEPYRGDYYLWNYIPSITAAVIFIILFIITTALHTWRMFKTKSWFCTAFCVGGLFEVIGYIGRAMAVNSTGKLLPYIIQSLFTLVAPAFLAASIYMTLGRIMQYVHGERHSIIRINWLTKIFVIADLLSFFVQAGASGLMFNDSTASLGQKVVLVGLFIQIIAFGFFLFTALVFERRMRREPTPESFVVEANWIHHLHSLYAMSVLILVRSVFRVVEYAAGQKGYPLMHEWTLYTYDAVPMWIVTVIFFIWYPSQFKVKPGNRTSQRETGEEAQSVQLMNGAEKKRGSNTRTRVHGPRSMV</sequence>
<evidence type="ECO:0000313" key="7">
    <source>
        <dbReference type="EMBL" id="TGO25300.1"/>
    </source>
</evidence>
<feature type="region of interest" description="Disordered" evidence="5">
    <location>
        <begin position="264"/>
        <end position="304"/>
    </location>
</feature>
<dbReference type="Proteomes" id="UP000297910">
    <property type="component" value="Unassembled WGS sequence"/>
</dbReference>
<keyword evidence="2 6" id="KW-0812">Transmembrane</keyword>
<organism evidence="7 8">
    <name type="scientific">Botrytis paeoniae</name>
    <dbReference type="NCBI Taxonomy" id="278948"/>
    <lineage>
        <taxon>Eukaryota</taxon>
        <taxon>Fungi</taxon>
        <taxon>Dikarya</taxon>
        <taxon>Ascomycota</taxon>
        <taxon>Pezizomycotina</taxon>
        <taxon>Leotiomycetes</taxon>
        <taxon>Helotiales</taxon>
        <taxon>Sclerotiniaceae</taxon>
        <taxon>Botrytis</taxon>
    </lineage>
</organism>
<dbReference type="GO" id="GO:0016020">
    <property type="term" value="C:membrane"/>
    <property type="evidence" value="ECO:0007669"/>
    <property type="project" value="UniProtKB-SubCell"/>
</dbReference>
<dbReference type="PANTHER" id="PTHR31465:SF27">
    <property type="entry name" value="DOMAIN PROTEIN, PUTATIVE (AFU_ORTHOLOGUE AFUA_3G01030)-RELATED"/>
    <property type="match status" value="1"/>
</dbReference>
<feature type="transmembrane region" description="Helical" evidence="6">
    <location>
        <begin position="12"/>
        <end position="35"/>
    </location>
</feature>
<comment type="subcellular location">
    <subcellularLocation>
        <location evidence="1">Membrane</location>
        <topology evidence="1">Multi-pass membrane protein</topology>
    </subcellularLocation>
</comment>
<keyword evidence="4 6" id="KW-0472">Membrane</keyword>
<evidence type="ECO:0000256" key="3">
    <source>
        <dbReference type="ARBA" id="ARBA00022989"/>
    </source>
</evidence>
<evidence type="ECO:0000256" key="5">
    <source>
        <dbReference type="SAM" id="MobiDB-lite"/>
    </source>
</evidence>
<name>A0A4Z1FPI9_9HELO</name>
<reference evidence="7 8" key="1">
    <citation type="submission" date="2017-12" db="EMBL/GenBank/DDBJ databases">
        <title>Comparative genomics of Botrytis spp.</title>
        <authorList>
            <person name="Valero-Jimenez C.A."/>
            <person name="Tapia P."/>
            <person name="Veloso J."/>
            <person name="Silva-Moreno E."/>
            <person name="Staats M."/>
            <person name="Valdes J.H."/>
            <person name="Van Kan J.A.L."/>
        </authorList>
    </citation>
    <scope>NUCLEOTIDE SEQUENCE [LARGE SCALE GENOMIC DNA]</scope>
    <source>
        <strain evidence="7 8">Bp0003</strain>
    </source>
</reference>
<evidence type="ECO:0000256" key="1">
    <source>
        <dbReference type="ARBA" id="ARBA00004141"/>
    </source>
</evidence>
<feature type="transmembrane region" description="Helical" evidence="6">
    <location>
        <begin position="76"/>
        <end position="99"/>
    </location>
</feature>
<evidence type="ECO:0008006" key="9">
    <source>
        <dbReference type="Google" id="ProtNLM"/>
    </source>
</evidence>
<dbReference type="InterPro" id="IPR007568">
    <property type="entry name" value="RTA1"/>
</dbReference>
<protein>
    <recommendedName>
        <fullName evidence="9">RTA1 domain protein</fullName>
    </recommendedName>
</protein>
<keyword evidence="8" id="KW-1185">Reference proteome</keyword>
<feature type="transmembrane region" description="Helical" evidence="6">
    <location>
        <begin position="47"/>
        <end position="64"/>
    </location>
</feature>